<dbReference type="EMBL" id="CATOUU010000498">
    <property type="protein sequence ID" value="CAI9931767.1"/>
    <property type="molecule type" value="Genomic_DNA"/>
</dbReference>
<evidence type="ECO:0000313" key="3">
    <source>
        <dbReference type="Proteomes" id="UP001642409"/>
    </source>
</evidence>
<name>A0AA86TYE6_9EUKA</name>
<accession>A0AA86TYE6</accession>
<proteinExistence type="predicted"/>
<evidence type="ECO:0000313" key="1">
    <source>
        <dbReference type="EMBL" id="CAI9931767.1"/>
    </source>
</evidence>
<reference evidence="1" key="1">
    <citation type="submission" date="2023-06" db="EMBL/GenBank/DDBJ databases">
        <authorList>
            <person name="Kurt Z."/>
        </authorList>
    </citation>
    <scope>NUCLEOTIDE SEQUENCE</scope>
</reference>
<protein>
    <submittedName>
        <fullName evidence="2">Hypothetical_protein</fullName>
    </submittedName>
</protein>
<evidence type="ECO:0000313" key="2">
    <source>
        <dbReference type="EMBL" id="CAL6114375.1"/>
    </source>
</evidence>
<comment type="caution">
    <text evidence="1">The sequence shown here is derived from an EMBL/GenBank/DDBJ whole genome shotgun (WGS) entry which is preliminary data.</text>
</comment>
<dbReference type="Proteomes" id="UP001642409">
    <property type="component" value="Unassembled WGS sequence"/>
</dbReference>
<gene>
    <name evidence="1" type="ORF">HINF_LOCUS19412</name>
    <name evidence="2" type="ORF">HINF_LOCUS77945</name>
</gene>
<dbReference type="EMBL" id="CAXDID020000795">
    <property type="protein sequence ID" value="CAL6114375.1"/>
    <property type="molecule type" value="Genomic_DNA"/>
</dbReference>
<reference evidence="2 3" key="2">
    <citation type="submission" date="2024-07" db="EMBL/GenBank/DDBJ databases">
        <authorList>
            <person name="Akdeniz Z."/>
        </authorList>
    </citation>
    <scope>NUCLEOTIDE SEQUENCE [LARGE SCALE GENOMIC DNA]</scope>
</reference>
<sequence>MSSNKYLQYAQSKPPCLIWIQLSYAVKNVVEMIMMPPQQIDEYLLKNPIYHVLFKQWRFFGNDFLCSMQSIFQNAIYIKWTFGMLRVYAQQIIYQQLQALLCHTHLAIYLQK</sequence>
<dbReference type="AlphaFoldDB" id="A0AA86TYE6"/>
<keyword evidence="3" id="KW-1185">Reference proteome</keyword>
<organism evidence="1">
    <name type="scientific">Hexamita inflata</name>
    <dbReference type="NCBI Taxonomy" id="28002"/>
    <lineage>
        <taxon>Eukaryota</taxon>
        <taxon>Metamonada</taxon>
        <taxon>Diplomonadida</taxon>
        <taxon>Hexamitidae</taxon>
        <taxon>Hexamitinae</taxon>
        <taxon>Hexamita</taxon>
    </lineage>
</organism>